<organism evidence="3 4">
    <name type="scientific">Echria macrotheca</name>
    <dbReference type="NCBI Taxonomy" id="438768"/>
    <lineage>
        <taxon>Eukaryota</taxon>
        <taxon>Fungi</taxon>
        <taxon>Dikarya</taxon>
        <taxon>Ascomycota</taxon>
        <taxon>Pezizomycotina</taxon>
        <taxon>Sordariomycetes</taxon>
        <taxon>Sordariomycetidae</taxon>
        <taxon>Sordariales</taxon>
        <taxon>Schizotheciaceae</taxon>
        <taxon>Echria</taxon>
    </lineage>
</organism>
<dbReference type="Proteomes" id="UP001239445">
    <property type="component" value="Unassembled WGS sequence"/>
</dbReference>
<feature type="compositionally biased region" description="Low complexity" evidence="1">
    <location>
        <begin position="67"/>
        <end position="76"/>
    </location>
</feature>
<reference evidence="3" key="1">
    <citation type="submission" date="2023-06" db="EMBL/GenBank/DDBJ databases">
        <title>Genome-scale phylogeny and comparative genomics of the fungal order Sordariales.</title>
        <authorList>
            <consortium name="Lawrence Berkeley National Laboratory"/>
            <person name="Hensen N."/>
            <person name="Bonometti L."/>
            <person name="Westerberg I."/>
            <person name="Brannstrom I.O."/>
            <person name="Guillou S."/>
            <person name="Cros-Aarteil S."/>
            <person name="Calhoun S."/>
            <person name="Haridas S."/>
            <person name="Kuo A."/>
            <person name="Mondo S."/>
            <person name="Pangilinan J."/>
            <person name="Riley R."/>
            <person name="Labutti K."/>
            <person name="Andreopoulos B."/>
            <person name="Lipzen A."/>
            <person name="Chen C."/>
            <person name="Yanf M."/>
            <person name="Daum C."/>
            <person name="Ng V."/>
            <person name="Clum A."/>
            <person name="Steindorff A."/>
            <person name="Ohm R."/>
            <person name="Martin F."/>
            <person name="Silar P."/>
            <person name="Natvig D."/>
            <person name="Lalanne C."/>
            <person name="Gautier V."/>
            <person name="Ament-Velasquez S.L."/>
            <person name="Kruys A."/>
            <person name="Hutchinson M.I."/>
            <person name="Powell A.J."/>
            <person name="Barry K."/>
            <person name="Miller A.N."/>
            <person name="Grigoriev I.V."/>
            <person name="Debuchy R."/>
            <person name="Gladieux P."/>
            <person name="Thoren M.H."/>
            <person name="Johannesson H."/>
        </authorList>
    </citation>
    <scope>NUCLEOTIDE SEQUENCE</scope>
    <source>
        <strain evidence="3">PSN4</strain>
    </source>
</reference>
<comment type="caution">
    <text evidence="3">The sequence shown here is derived from an EMBL/GenBank/DDBJ whole genome shotgun (WGS) entry which is preliminary data.</text>
</comment>
<accession>A0AAJ0FAB3</accession>
<keyword evidence="2" id="KW-0472">Membrane</keyword>
<evidence type="ECO:0000256" key="1">
    <source>
        <dbReference type="SAM" id="MobiDB-lite"/>
    </source>
</evidence>
<keyword evidence="4" id="KW-1185">Reference proteome</keyword>
<gene>
    <name evidence="3" type="ORF">QBC47DRAFT_379315</name>
</gene>
<protein>
    <submittedName>
        <fullName evidence="3">Uncharacterized protein</fullName>
    </submittedName>
</protein>
<feature type="transmembrane region" description="Helical" evidence="2">
    <location>
        <begin position="147"/>
        <end position="168"/>
    </location>
</feature>
<evidence type="ECO:0000313" key="4">
    <source>
        <dbReference type="Proteomes" id="UP001239445"/>
    </source>
</evidence>
<dbReference type="AlphaFoldDB" id="A0AAJ0FAB3"/>
<proteinExistence type="predicted"/>
<sequence>MASFSRGLGGSFGHQFLVVVRQQPIPCRCTPTPIPPTTRSLVFRLSRSPSRFLQTAARPSKPKTIPKKPSASPSTPVKNNATTPRKPFPVAPSYAAQLAAKGRVTLYESPSHFWFRFSSIAASTFCISYTVYHYWSIYLHPLPNQVWWAPHAFGVICLFMTGMGGYFLMGTARIIRSLDAVSVSKMPASLAKTAATRNSPIYLEIQTQRIVPFMPRKRVSIWPDQLRLPFRMADAVAARETGLAGAKPLSPREQLAAMKAAEEARKREREYNLQHIWTAPFRDGKKAFGIMWRGTARAFSREGFAKVEVDGVNYKLDTTGGWALDHGRALDRVVGAKAGAAR</sequence>
<feature type="region of interest" description="Disordered" evidence="1">
    <location>
        <begin position="53"/>
        <end position="88"/>
    </location>
</feature>
<name>A0AAJ0FAB3_9PEZI</name>
<dbReference type="EMBL" id="MU839832">
    <property type="protein sequence ID" value="KAK1756178.1"/>
    <property type="molecule type" value="Genomic_DNA"/>
</dbReference>
<feature type="transmembrane region" description="Helical" evidence="2">
    <location>
        <begin position="113"/>
        <end position="135"/>
    </location>
</feature>
<evidence type="ECO:0000256" key="2">
    <source>
        <dbReference type="SAM" id="Phobius"/>
    </source>
</evidence>
<evidence type="ECO:0000313" key="3">
    <source>
        <dbReference type="EMBL" id="KAK1756178.1"/>
    </source>
</evidence>
<keyword evidence="2" id="KW-0812">Transmembrane</keyword>
<keyword evidence="2" id="KW-1133">Transmembrane helix</keyword>